<evidence type="ECO:0000256" key="1">
    <source>
        <dbReference type="ARBA" id="ARBA00022679"/>
    </source>
</evidence>
<feature type="domain" description="Methyltransferase" evidence="2">
    <location>
        <begin position="60"/>
        <end position="151"/>
    </location>
</feature>
<dbReference type="Gene3D" id="3.40.50.150">
    <property type="entry name" value="Vaccinia Virus protein VP39"/>
    <property type="match status" value="1"/>
</dbReference>
<reference evidence="3 4" key="1">
    <citation type="journal article" date="2019" name="Nat. Microbiol.">
        <title>Mediterranean grassland soil C-N compound turnover is dependent on rainfall and depth, and is mediated by genomically divergent microorganisms.</title>
        <authorList>
            <person name="Diamond S."/>
            <person name="Andeer P.F."/>
            <person name="Li Z."/>
            <person name="Crits-Christoph A."/>
            <person name="Burstein D."/>
            <person name="Anantharaman K."/>
            <person name="Lane K.R."/>
            <person name="Thomas B.C."/>
            <person name="Pan C."/>
            <person name="Northen T.R."/>
            <person name="Banfield J.F."/>
        </authorList>
    </citation>
    <scope>NUCLEOTIDE SEQUENCE [LARGE SCALE GENOMIC DNA]</scope>
    <source>
        <strain evidence="3">NP_5</strain>
    </source>
</reference>
<dbReference type="SUPFAM" id="SSF53335">
    <property type="entry name" value="S-adenosyl-L-methionine-dependent methyltransferases"/>
    <property type="match status" value="1"/>
</dbReference>
<dbReference type="CDD" id="cd02440">
    <property type="entry name" value="AdoMet_MTases"/>
    <property type="match status" value="1"/>
</dbReference>
<dbReference type="Proteomes" id="UP000320393">
    <property type="component" value="Unassembled WGS sequence"/>
</dbReference>
<proteinExistence type="predicted"/>
<dbReference type="InterPro" id="IPR041698">
    <property type="entry name" value="Methyltransf_25"/>
</dbReference>
<evidence type="ECO:0000313" key="3">
    <source>
        <dbReference type="EMBL" id="TMJ07591.1"/>
    </source>
</evidence>
<evidence type="ECO:0000313" key="4">
    <source>
        <dbReference type="Proteomes" id="UP000320393"/>
    </source>
</evidence>
<dbReference type="EMBL" id="VBAM01000468">
    <property type="protein sequence ID" value="TMJ07591.1"/>
    <property type="molecule type" value="Genomic_DNA"/>
</dbReference>
<keyword evidence="3" id="KW-0489">Methyltransferase</keyword>
<dbReference type="AlphaFoldDB" id="A0A537LHU3"/>
<comment type="caution">
    <text evidence="3">The sequence shown here is derived from an EMBL/GenBank/DDBJ whole genome shotgun (WGS) entry which is preliminary data.</text>
</comment>
<dbReference type="GO" id="GO:0008168">
    <property type="term" value="F:methyltransferase activity"/>
    <property type="evidence" value="ECO:0007669"/>
    <property type="project" value="UniProtKB-KW"/>
</dbReference>
<accession>A0A537LHU3</accession>
<gene>
    <name evidence="3" type="ORF">E6H02_11235</name>
</gene>
<sequence>MVTNVRGVRDGRPGRIKASLEEQVAYYRAQAPEYRRVDLSAGSLAVAREKLLTLGPVRHILELAPGTGDWTKELVRIGRAVTAVDVSPEMIEINRERVANPRVEYVQADVFDWTPQQQYDLVFFAFWLSHVPPDLVDIFLLKARDAVRPGGHLFIVDQCDDLPGFAPAKNEGIFEERTLSDGRTFTIVKIFYHPGVLAEKVRQLGFEVAAERVDTIFYLSGTRSTP</sequence>
<dbReference type="InterPro" id="IPR029063">
    <property type="entry name" value="SAM-dependent_MTases_sf"/>
</dbReference>
<keyword evidence="1 3" id="KW-0808">Transferase</keyword>
<evidence type="ECO:0000259" key="2">
    <source>
        <dbReference type="Pfam" id="PF13649"/>
    </source>
</evidence>
<dbReference type="PANTHER" id="PTHR43861">
    <property type="entry name" value="TRANS-ACONITATE 2-METHYLTRANSFERASE-RELATED"/>
    <property type="match status" value="1"/>
</dbReference>
<organism evidence="3 4">
    <name type="scientific">Candidatus Segetimicrobium genomatis</name>
    <dbReference type="NCBI Taxonomy" id="2569760"/>
    <lineage>
        <taxon>Bacteria</taxon>
        <taxon>Bacillati</taxon>
        <taxon>Candidatus Sysuimicrobiota</taxon>
        <taxon>Candidatus Sysuimicrobiia</taxon>
        <taxon>Candidatus Sysuimicrobiales</taxon>
        <taxon>Candidatus Segetimicrobiaceae</taxon>
        <taxon>Candidatus Segetimicrobium</taxon>
    </lineage>
</organism>
<dbReference type="GO" id="GO:0032259">
    <property type="term" value="P:methylation"/>
    <property type="evidence" value="ECO:0007669"/>
    <property type="project" value="UniProtKB-KW"/>
</dbReference>
<name>A0A537LHU3_9BACT</name>
<protein>
    <submittedName>
        <fullName evidence="3">Class I SAM-dependent methyltransferase</fullName>
    </submittedName>
</protein>
<dbReference type="Pfam" id="PF13649">
    <property type="entry name" value="Methyltransf_25"/>
    <property type="match status" value="1"/>
</dbReference>